<organism evidence="11 12">
    <name type="scientific">Comamonas nitrativorans</name>
    <dbReference type="NCBI Taxonomy" id="108437"/>
    <lineage>
        <taxon>Bacteria</taxon>
        <taxon>Pseudomonadati</taxon>
        <taxon>Pseudomonadota</taxon>
        <taxon>Betaproteobacteria</taxon>
        <taxon>Burkholderiales</taxon>
        <taxon>Comamonadaceae</taxon>
        <taxon>Comamonas</taxon>
    </lineage>
</organism>
<dbReference type="CDD" id="cd00130">
    <property type="entry name" value="PAS"/>
    <property type="match status" value="2"/>
</dbReference>
<feature type="domain" description="PAC" evidence="7">
    <location>
        <begin position="338"/>
        <end position="388"/>
    </location>
</feature>
<dbReference type="Pfam" id="PF13426">
    <property type="entry name" value="PAS_9"/>
    <property type="match status" value="2"/>
</dbReference>
<dbReference type="PANTHER" id="PTHR44757:SF2">
    <property type="entry name" value="BIOFILM ARCHITECTURE MAINTENANCE PROTEIN MBAA"/>
    <property type="match status" value="1"/>
</dbReference>
<evidence type="ECO:0000259" key="6">
    <source>
        <dbReference type="PROSITE" id="PS50112"/>
    </source>
</evidence>
<keyword evidence="12" id="KW-1185">Reference proteome</keyword>
<dbReference type="Gene3D" id="6.10.340.10">
    <property type="match status" value="1"/>
</dbReference>
<dbReference type="PROSITE" id="PS50885">
    <property type="entry name" value="HAMP"/>
    <property type="match status" value="1"/>
</dbReference>
<dbReference type="Gene3D" id="3.30.70.270">
    <property type="match status" value="1"/>
</dbReference>
<dbReference type="SMART" id="SM00091">
    <property type="entry name" value="PAS"/>
    <property type="match status" value="2"/>
</dbReference>
<feature type="domain" description="GGDEF" evidence="10">
    <location>
        <begin position="542"/>
        <end position="675"/>
    </location>
</feature>
<dbReference type="InterPro" id="IPR003660">
    <property type="entry name" value="HAMP_dom"/>
</dbReference>
<dbReference type="RefSeq" id="WP_377723759.1">
    <property type="nucleotide sequence ID" value="NZ_JBHSEW010000002.1"/>
</dbReference>
<evidence type="ECO:0000259" key="7">
    <source>
        <dbReference type="PROSITE" id="PS50113"/>
    </source>
</evidence>
<dbReference type="InterPro" id="IPR000160">
    <property type="entry name" value="GGDEF_dom"/>
</dbReference>
<dbReference type="NCBIfam" id="TIGR00229">
    <property type="entry name" value="sensory_box"/>
    <property type="match status" value="2"/>
</dbReference>
<dbReference type="CDD" id="cd01948">
    <property type="entry name" value="EAL"/>
    <property type="match status" value="1"/>
</dbReference>
<evidence type="ECO:0000256" key="4">
    <source>
        <dbReference type="ARBA" id="ARBA00023136"/>
    </source>
</evidence>
<dbReference type="PANTHER" id="PTHR44757">
    <property type="entry name" value="DIGUANYLATE CYCLASE DGCP"/>
    <property type="match status" value="1"/>
</dbReference>
<feature type="transmembrane region" description="Helical" evidence="5">
    <location>
        <begin position="12"/>
        <end position="34"/>
    </location>
</feature>
<evidence type="ECO:0000256" key="3">
    <source>
        <dbReference type="ARBA" id="ARBA00022989"/>
    </source>
</evidence>
<dbReference type="CDD" id="cd06225">
    <property type="entry name" value="HAMP"/>
    <property type="match status" value="1"/>
</dbReference>
<feature type="domain" description="PAC" evidence="7">
    <location>
        <begin position="458"/>
        <end position="510"/>
    </location>
</feature>
<dbReference type="InterPro" id="IPR043128">
    <property type="entry name" value="Rev_trsase/Diguanyl_cyclase"/>
</dbReference>
<dbReference type="Gene3D" id="3.30.450.20">
    <property type="entry name" value="PAS domain"/>
    <property type="match status" value="2"/>
</dbReference>
<dbReference type="PROSITE" id="PS50883">
    <property type="entry name" value="EAL"/>
    <property type="match status" value="1"/>
</dbReference>
<dbReference type="Proteomes" id="UP001595967">
    <property type="component" value="Unassembled WGS sequence"/>
</dbReference>
<dbReference type="InterPro" id="IPR029787">
    <property type="entry name" value="Nucleotide_cyclase"/>
</dbReference>
<dbReference type="Pfam" id="PF13675">
    <property type="entry name" value="PilJ"/>
    <property type="match status" value="1"/>
</dbReference>
<dbReference type="SUPFAM" id="SSF141868">
    <property type="entry name" value="EAL domain-like"/>
    <property type="match status" value="1"/>
</dbReference>
<dbReference type="PROSITE" id="PS50112">
    <property type="entry name" value="PAS"/>
    <property type="match status" value="2"/>
</dbReference>
<feature type="domain" description="HAMP" evidence="9">
    <location>
        <begin position="199"/>
        <end position="251"/>
    </location>
</feature>
<dbReference type="CDD" id="cd01949">
    <property type="entry name" value="GGDEF"/>
    <property type="match status" value="1"/>
</dbReference>
<dbReference type="SUPFAM" id="SSF55785">
    <property type="entry name" value="PYP-like sensor domain (PAS domain)"/>
    <property type="match status" value="2"/>
</dbReference>
<keyword evidence="2 5" id="KW-0812">Transmembrane</keyword>
<dbReference type="InterPro" id="IPR035965">
    <property type="entry name" value="PAS-like_dom_sf"/>
</dbReference>
<dbReference type="Pfam" id="PF00990">
    <property type="entry name" value="GGDEF"/>
    <property type="match status" value="1"/>
</dbReference>
<dbReference type="NCBIfam" id="TIGR00254">
    <property type="entry name" value="GGDEF"/>
    <property type="match status" value="1"/>
</dbReference>
<dbReference type="Pfam" id="PF00672">
    <property type="entry name" value="HAMP"/>
    <property type="match status" value="1"/>
</dbReference>
<evidence type="ECO:0000313" key="12">
    <source>
        <dbReference type="Proteomes" id="UP001595967"/>
    </source>
</evidence>
<accession>A0ABV9GUY3</accession>
<protein>
    <submittedName>
        <fullName evidence="11">EAL domain-containing protein</fullName>
    </submittedName>
</protein>
<dbReference type="SMART" id="SM00052">
    <property type="entry name" value="EAL"/>
    <property type="match status" value="1"/>
</dbReference>
<dbReference type="EMBL" id="JBHSEW010000002">
    <property type="protein sequence ID" value="MFC4621117.1"/>
    <property type="molecule type" value="Genomic_DNA"/>
</dbReference>
<feature type="domain" description="PAS" evidence="6">
    <location>
        <begin position="263"/>
        <end position="334"/>
    </location>
</feature>
<dbReference type="InterPro" id="IPR000700">
    <property type="entry name" value="PAS-assoc_C"/>
</dbReference>
<evidence type="ECO:0000256" key="1">
    <source>
        <dbReference type="ARBA" id="ARBA00004141"/>
    </source>
</evidence>
<evidence type="ECO:0000256" key="5">
    <source>
        <dbReference type="SAM" id="Phobius"/>
    </source>
</evidence>
<dbReference type="InterPro" id="IPR029095">
    <property type="entry name" value="NarX-like_N"/>
</dbReference>
<sequence length="942" mass="106154">MSFWPRTLKRKTIWGVVLVALLAVGNVVTLQLMLRRSDDIGATVNLAGKIRMLSQRIALETFAEYLAPGGNWPHIVSRYASFEETYTALRSGGTAYGLTVRPVSPALQPALEQLHTSWQRFQDTLNAAYAEMPGAAPIEHARVLEIMAASDHLWAQSENLLNQLVDFSNRVQQRALWVSLVLFWLDILLLLLGYFLIKSRILNPIQVLSNQCTEMAAGNYSIRSSIKINDELGQLGGVLNKSAAHIEQLLLDIAKERSAVAQVQAMFNGLADNEVSGIYMISPRMELIYASQQLAKMLGYPREVLMGNFPLEQMFAPACMGNVRERVLARLEGRVRSSRYESIAVRADGSQFEVEVFGSAMEYQGRTAIIGMLIDISTRKRSEASMRRAALVYAYTSEAMVVTDPHGVVLDINPAFSEITGYAANEIIGRRLNVLSSGRHDREFYRAMWNDLRTKGGWSGDIYNIRKNGEEFIERLTITTSYNEDGAVENYIGLFTDVTRLRQREAVIWRQAHYDHLTQLPNRQMFQENLLCAIEESRRREKVFALVFLDLDFFKEVNDTFGHDEGDELLRQVAARLQSCVRSTDLVARLGGDEFVLILHDTKSQEDIFNVCHKVLDLIAKPYRLANNTVNISVSAGVTFYPQDGQDGVSLLKHADLAMYAAKEKGRNQFSVFDPSMEEEAQSRRLMLRDLQKGLDKQEFLLYYQPIVAMQTGRTVKAEALIRWDQPVRGRVNPGDFIPLAEESGLIVPLGEWIFKEAAQQVTAWRKSFSPDFVLSVNVSPVQLLSTELDCSAWLKNIKALEIPPSALIMEITERMLLESDKASDEKITELQAAGVQLALDDFGTGYSSLSYLKRFSIDYIKIDRSFVCNLHRDSEDVALCQAIIVMAHQLDIQVVAEGVETQEQHNILLEAGCDFGQGYWYCKPVTAAELTQRLQKECEQS</sequence>
<keyword evidence="4 5" id="KW-0472">Membrane</keyword>
<evidence type="ECO:0000256" key="2">
    <source>
        <dbReference type="ARBA" id="ARBA00022692"/>
    </source>
</evidence>
<reference evidence="12" key="1">
    <citation type="journal article" date="2019" name="Int. J. Syst. Evol. Microbiol.">
        <title>The Global Catalogue of Microorganisms (GCM) 10K type strain sequencing project: providing services to taxonomists for standard genome sequencing and annotation.</title>
        <authorList>
            <consortium name="The Broad Institute Genomics Platform"/>
            <consortium name="The Broad Institute Genome Sequencing Center for Infectious Disease"/>
            <person name="Wu L."/>
            <person name="Ma J."/>
        </authorList>
    </citation>
    <scope>NUCLEOTIDE SEQUENCE [LARGE SCALE GENOMIC DNA]</scope>
    <source>
        <strain evidence="12">JCM 11650</strain>
    </source>
</reference>
<feature type="domain" description="EAL" evidence="8">
    <location>
        <begin position="684"/>
        <end position="939"/>
    </location>
</feature>
<gene>
    <name evidence="11" type="ORF">ACFO3A_02655</name>
</gene>
<evidence type="ECO:0000313" key="11">
    <source>
        <dbReference type="EMBL" id="MFC4621117.1"/>
    </source>
</evidence>
<dbReference type="InterPro" id="IPR052155">
    <property type="entry name" value="Biofilm_reg_signaling"/>
</dbReference>
<comment type="caution">
    <text evidence="11">The sequence shown here is derived from an EMBL/GenBank/DDBJ whole genome shotgun (WGS) entry which is preliminary data.</text>
</comment>
<evidence type="ECO:0000259" key="10">
    <source>
        <dbReference type="PROSITE" id="PS50887"/>
    </source>
</evidence>
<comment type="subcellular location">
    <subcellularLocation>
        <location evidence="1">Membrane</location>
        <topology evidence="1">Multi-pass membrane protein</topology>
    </subcellularLocation>
</comment>
<dbReference type="SMART" id="SM00267">
    <property type="entry name" value="GGDEF"/>
    <property type="match status" value="1"/>
</dbReference>
<keyword evidence="3 5" id="KW-1133">Transmembrane helix</keyword>
<dbReference type="SMART" id="SM00086">
    <property type="entry name" value="PAC"/>
    <property type="match status" value="2"/>
</dbReference>
<dbReference type="InterPro" id="IPR001633">
    <property type="entry name" value="EAL_dom"/>
</dbReference>
<evidence type="ECO:0000259" key="8">
    <source>
        <dbReference type="PROSITE" id="PS50883"/>
    </source>
</evidence>
<dbReference type="Pfam" id="PF00563">
    <property type="entry name" value="EAL"/>
    <property type="match status" value="1"/>
</dbReference>
<dbReference type="SMART" id="SM00304">
    <property type="entry name" value="HAMP"/>
    <property type="match status" value="1"/>
</dbReference>
<feature type="transmembrane region" description="Helical" evidence="5">
    <location>
        <begin position="175"/>
        <end position="197"/>
    </location>
</feature>
<feature type="domain" description="PAS" evidence="6">
    <location>
        <begin position="382"/>
        <end position="430"/>
    </location>
</feature>
<name>A0ABV9GUY3_9BURK</name>
<dbReference type="SUPFAM" id="SSF55073">
    <property type="entry name" value="Nucleotide cyclase"/>
    <property type="match status" value="1"/>
</dbReference>
<proteinExistence type="predicted"/>
<evidence type="ECO:0000259" key="9">
    <source>
        <dbReference type="PROSITE" id="PS50885"/>
    </source>
</evidence>
<dbReference type="SUPFAM" id="SSF158472">
    <property type="entry name" value="HAMP domain-like"/>
    <property type="match status" value="1"/>
</dbReference>
<dbReference type="Gene3D" id="3.20.20.450">
    <property type="entry name" value="EAL domain"/>
    <property type="match status" value="1"/>
</dbReference>
<dbReference type="PROSITE" id="PS50887">
    <property type="entry name" value="GGDEF"/>
    <property type="match status" value="1"/>
</dbReference>
<dbReference type="InterPro" id="IPR000014">
    <property type="entry name" value="PAS"/>
</dbReference>
<dbReference type="PROSITE" id="PS50113">
    <property type="entry name" value="PAC"/>
    <property type="match status" value="2"/>
</dbReference>
<dbReference type="InterPro" id="IPR001610">
    <property type="entry name" value="PAC"/>
</dbReference>
<dbReference type="InterPro" id="IPR035919">
    <property type="entry name" value="EAL_sf"/>
</dbReference>